<keyword evidence="9 13" id="KW-0560">Oxidoreductase</keyword>
<dbReference type="SUPFAM" id="SSF48264">
    <property type="entry name" value="Cytochrome P450"/>
    <property type="match status" value="1"/>
</dbReference>
<evidence type="ECO:0000313" key="15">
    <source>
        <dbReference type="Proteomes" id="UP001497453"/>
    </source>
</evidence>
<keyword evidence="6" id="KW-0812">Transmembrane</keyword>
<dbReference type="InterPro" id="IPR036396">
    <property type="entry name" value="Cyt_P450_sf"/>
</dbReference>
<dbReference type="PRINTS" id="PR00463">
    <property type="entry name" value="EP450I"/>
</dbReference>
<evidence type="ECO:0000256" key="6">
    <source>
        <dbReference type="ARBA" id="ARBA00022692"/>
    </source>
</evidence>
<evidence type="ECO:0000256" key="9">
    <source>
        <dbReference type="ARBA" id="ARBA00023002"/>
    </source>
</evidence>
<keyword evidence="7 13" id="KW-0479">Metal-binding</keyword>
<evidence type="ECO:0000256" key="12">
    <source>
        <dbReference type="ARBA" id="ARBA00023136"/>
    </source>
</evidence>
<keyword evidence="10 13" id="KW-0408">Iron</keyword>
<dbReference type="PROSITE" id="PS00086">
    <property type="entry name" value="CYTOCHROME_P450"/>
    <property type="match status" value="1"/>
</dbReference>
<name>A0ABP1D6M5_9APHY</name>
<reference evidence="15" key="1">
    <citation type="submission" date="2024-04" db="EMBL/GenBank/DDBJ databases">
        <authorList>
            <person name="Shaw F."/>
            <person name="Minotto A."/>
        </authorList>
    </citation>
    <scope>NUCLEOTIDE SEQUENCE [LARGE SCALE GENOMIC DNA]</scope>
</reference>
<evidence type="ECO:0000256" key="8">
    <source>
        <dbReference type="ARBA" id="ARBA00022989"/>
    </source>
</evidence>
<accession>A0ABP1D6M5</accession>
<evidence type="ECO:0000256" key="10">
    <source>
        <dbReference type="ARBA" id="ARBA00023004"/>
    </source>
</evidence>
<dbReference type="InterPro" id="IPR050364">
    <property type="entry name" value="Cytochrome_P450_fung"/>
</dbReference>
<evidence type="ECO:0000256" key="13">
    <source>
        <dbReference type="RuleBase" id="RU000461"/>
    </source>
</evidence>
<comment type="similarity">
    <text evidence="4 13">Belongs to the cytochrome P450 family.</text>
</comment>
<keyword evidence="12" id="KW-0472">Membrane</keyword>
<organism evidence="14 15">
    <name type="scientific">Somion occarium</name>
    <dbReference type="NCBI Taxonomy" id="3059160"/>
    <lineage>
        <taxon>Eukaryota</taxon>
        <taxon>Fungi</taxon>
        <taxon>Dikarya</taxon>
        <taxon>Basidiomycota</taxon>
        <taxon>Agaricomycotina</taxon>
        <taxon>Agaricomycetes</taxon>
        <taxon>Polyporales</taxon>
        <taxon>Cerrenaceae</taxon>
        <taxon>Somion</taxon>
    </lineage>
</organism>
<dbReference type="InterPro" id="IPR017972">
    <property type="entry name" value="Cyt_P450_CS"/>
</dbReference>
<gene>
    <name evidence="14" type="ORF">GFSPODELE1_LOCUS4617</name>
</gene>
<dbReference type="CDD" id="cd11065">
    <property type="entry name" value="CYP64-like"/>
    <property type="match status" value="1"/>
</dbReference>
<dbReference type="Proteomes" id="UP001497453">
    <property type="component" value="Chromosome 3"/>
</dbReference>
<protein>
    <recommendedName>
        <fullName evidence="16">Cytochrome P450</fullName>
    </recommendedName>
</protein>
<dbReference type="PRINTS" id="PR00385">
    <property type="entry name" value="P450"/>
</dbReference>
<sequence>MDIMSFAYPALALGASVLLWYLLKEFNIAGGHAALPPGPPRRLVIGNLLDIPETSLWKTLTNMAQSYGDVLSLKVFSQPIVVLSSLQAATDLFDKRAAIYSDRYTSVMMHELCNAGWIPTFMNYGDRWRNTRKIYHQYFGPHALHNYKSVQDEKLRSFLRRLRDEPEHFNDHILYVFGATIMKMMYGIEVQDSRHEEVVTAEQAMSKFAEAGQPGRWLVDMFSPLKYVPEWFPGAQFKKLASLCISLSERTRNNAFNKAKQAYESGHPLPCIVTDILEKLPDTAEGRELEQCARDSLGSAFAAGSDTTVAYVKWFFLAMLMHPEAQKKAQQELDRVVGPDRLPDVDDRASLPYTEAVIKEVLRWQPVAPLAFTHCTAADDEYRGYHIPKGTIVIGNAWSILHDTSAYPDPESFMPERFLNPDGSLNANIRDPQVACFGFGRRTCPGRYLAMNSLYQVIASVLHTFNISPSLNDVGRNVIPSEVEGLILYVILVHDFSLIVSRTLVIPAVPCIMIAPSNLVQLLRKCLSLRQTTYSAPLC</sequence>
<keyword evidence="5 13" id="KW-0349">Heme</keyword>
<keyword evidence="11 13" id="KW-0503">Monooxygenase</keyword>
<comment type="pathway">
    <text evidence="3">Secondary metabolite biosynthesis.</text>
</comment>
<dbReference type="Pfam" id="PF00067">
    <property type="entry name" value="p450"/>
    <property type="match status" value="1"/>
</dbReference>
<dbReference type="PANTHER" id="PTHR46300:SF7">
    <property type="entry name" value="P450, PUTATIVE (EUROFUNG)-RELATED"/>
    <property type="match status" value="1"/>
</dbReference>
<dbReference type="InterPro" id="IPR002401">
    <property type="entry name" value="Cyt_P450_E_grp-I"/>
</dbReference>
<comment type="subcellular location">
    <subcellularLocation>
        <location evidence="2">Membrane</location>
        <topology evidence="2">Single-pass membrane protein</topology>
    </subcellularLocation>
</comment>
<evidence type="ECO:0000256" key="3">
    <source>
        <dbReference type="ARBA" id="ARBA00005179"/>
    </source>
</evidence>
<evidence type="ECO:0000256" key="2">
    <source>
        <dbReference type="ARBA" id="ARBA00004167"/>
    </source>
</evidence>
<evidence type="ECO:0000256" key="1">
    <source>
        <dbReference type="ARBA" id="ARBA00001971"/>
    </source>
</evidence>
<keyword evidence="8" id="KW-1133">Transmembrane helix</keyword>
<evidence type="ECO:0000256" key="4">
    <source>
        <dbReference type="ARBA" id="ARBA00010617"/>
    </source>
</evidence>
<evidence type="ECO:0000313" key="14">
    <source>
        <dbReference type="EMBL" id="CAL1703515.1"/>
    </source>
</evidence>
<dbReference type="InterPro" id="IPR001128">
    <property type="entry name" value="Cyt_P450"/>
</dbReference>
<proteinExistence type="inferred from homology"/>
<evidence type="ECO:0008006" key="16">
    <source>
        <dbReference type="Google" id="ProtNLM"/>
    </source>
</evidence>
<comment type="cofactor">
    <cofactor evidence="1">
        <name>heme</name>
        <dbReference type="ChEBI" id="CHEBI:30413"/>
    </cofactor>
</comment>
<evidence type="ECO:0000256" key="5">
    <source>
        <dbReference type="ARBA" id="ARBA00022617"/>
    </source>
</evidence>
<keyword evidence="15" id="KW-1185">Reference proteome</keyword>
<dbReference type="Gene3D" id="1.10.630.10">
    <property type="entry name" value="Cytochrome P450"/>
    <property type="match status" value="1"/>
</dbReference>
<dbReference type="PANTHER" id="PTHR46300">
    <property type="entry name" value="P450, PUTATIVE (EUROFUNG)-RELATED-RELATED"/>
    <property type="match status" value="1"/>
</dbReference>
<dbReference type="EMBL" id="OZ037946">
    <property type="protein sequence ID" value="CAL1703515.1"/>
    <property type="molecule type" value="Genomic_DNA"/>
</dbReference>
<evidence type="ECO:0000256" key="7">
    <source>
        <dbReference type="ARBA" id="ARBA00022723"/>
    </source>
</evidence>
<evidence type="ECO:0000256" key="11">
    <source>
        <dbReference type="ARBA" id="ARBA00023033"/>
    </source>
</evidence>